<keyword evidence="10" id="KW-1185">Reference proteome</keyword>
<proteinExistence type="predicted"/>
<dbReference type="Gene3D" id="3.30.70.20">
    <property type="match status" value="1"/>
</dbReference>
<gene>
    <name evidence="9" type="ORF">BR63_08405</name>
</gene>
<comment type="cofactor">
    <cofactor evidence="1">
        <name>[4Fe-4S] cluster</name>
        <dbReference type="ChEBI" id="CHEBI:49883"/>
    </cofactor>
</comment>
<comment type="function">
    <text evidence="2">Ferredoxins are iron-sulfur proteins that transfer electrons in a wide variety of metabolic reactions.</text>
</comment>
<evidence type="ECO:0000256" key="5">
    <source>
        <dbReference type="ARBA" id="ARBA00022723"/>
    </source>
</evidence>
<keyword evidence="4" id="KW-0004">4Fe-4S</keyword>
<dbReference type="PANTHER" id="PTHR24960">
    <property type="entry name" value="PHOTOSYSTEM I IRON-SULFUR CENTER-RELATED"/>
    <property type="match status" value="1"/>
</dbReference>
<organism evidence="9 10">
    <name type="scientific">Thermanaerosceptrum fracticalcis</name>
    <dbReference type="NCBI Taxonomy" id="1712410"/>
    <lineage>
        <taxon>Bacteria</taxon>
        <taxon>Bacillati</taxon>
        <taxon>Bacillota</taxon>
        <taxon>Clostridia</taxon>
        <taxon>Eubacteriales</taxon>
        <taxon>Peptococcaceae</taxon>
        <taxon>Thermanaerosceptrum</taxon>
    </lineage>
</organism>
<dbReference type="InterPro" id="IPR017896">
    <property type="entry name" value="4Fe4S_Fe-S-bd"/>
</dbReference>
<dbReference type="GO" id="GO:0046872">
    <property type="term" value="F:metal ion binding"/>
    <property type="evidence" value="ECO:0007669"/>
    <property type="project" value="UniProtKB-KW"/>
</dbReference>
<evidence type="ECO:0000256" key="6">
    <source>
        <dbReference type="ARBA" id="ARBA00023004"/>
    </source>
</evidence>
<dbReference type="InterPro" id="IPR017900">
    <property type="entry name" value="4Fe4S_Fe_S_CS"/>
</dbReference>
<dbReference type="Proteomes" id="UP000515847">
    <property type="component" value="Chromosome"/>
</dbReference>
<sequence>MLVDHEKCSGCGICVPYCPVQAISIRDRKAYIDQEVCLECGTCGRQRIVKCPRQALYESPDVFKRPRSIRKYFSDPMATHVETKVPGRGTEEVKSNDVTGRVKRGQVGIAIEVGRPSVGASYRDVEKITMALAKHQISYEELNPLTHLMEDVSKGTFTEEAKQARVVSAIIEFVVPESQLEEILVTLMDVAKKIDTVFSLDLIARFPEDGSLPTFPQLERLGIQPRPNNKINLGLGRPLKEE</sequence>
<evidence type="ECO:0000256" key="7">
    <source>
        <dbReference type="ARBA" id="ARBA00023014"/>
    </source>
</evidence>
<accession>A0A7G6E2M9</accession>
<keyword evidence="5" id="KW-0479">Metal-binding</keyword>
<evidence type="ECO:0000313" key="10">
    <source>
        <dbReference type="Proteomes" id="UP000515847"/>
    </source>
</evidence>
<name>A0A7G6E2M9_THEFR</name>
<keyword evidence="7" id="KW-0411">Iron-sulfur</keyword>
<feature type="domain" description="4Fe-4S ferredoxin-type" evidence="8">
    <location>
        <begin position="29"/>
        <end position="61"/>
    </location>
</feature>
<evidence type="ECO:0000256" key="3">
    <source>
        <dbReference type="ARBA" id="ARBA00013529"/>
    </source>
</evidence>
<protein>
    <recommendedName>
        <fullName evidence="3">Ferredoxin</fullName>
    </recommendedName>
</protein>
<feature type="domain" description="4Fe-4S ferredoxin-type" evidence="8">
    <location>
        <begin position="1"/>
        <end position="28"/>
    </location>
</feature>
<evidence type="ECO:0000256" key="1">
    <source>
        <dbReference type="ARBA" id="ARBA00001966"/>
    </source>
</evidence>
<dbReference type="Pfam" id="PF00037">
    <property type="entry name" value="Fer4"/>
    <property type="match status" value="1"/>
</dbReference>
<evidence type="ECO:0000259" key="8">
    <source>
        <dbReference type="PROSITE" id="PS51379"/>
    </source>
</evidence>
<dbReference type="SUPFAM" id="SSF54862">
    <property type="entry name" value="4Fe-4S ferredoxins"/>
    <property type="match status" value="1"/>
</dbReference>
<dbReference type="RefSeq" id="WP_034422009.1">
    <property type="nucleotide sequence ID" value="NZ_CP045798.1"/>
</dbReference>
<evidence type="ECO:0000313" key="9">
    <source>
        <dbReference type="EMBL" id="QNB46333.1"/>
    </source>
</evidence>
<dbReference type="EMBL" id="CP045798">
    <property type="protein sequence ID" value="QNB46333.1"/>
    <property type="molecule type" value="Genomic_DNA"/>
</dbReference>
<dbReference type="PROSITE" id="PS00198">
    <property type="entry name" value="4FE4S_FER_1"/>
    <property type="match status" value="1"/>
</dbReference>
<dbReference type="KEGG" id="tfr:BR63_08405"/>
<evidence type="ECO:0000256" key="2">
    <source>
        <dbReference type="ARBA" id="ARBA00003532"/>
    </source>
</evidence>
<dbReference type="OrthoDB" id="9807879at2"/>
<dbReference type="InterPro" id="IPR050157">
    <property type="entry name" value="PSI_iron-sulfur_center"/>
</dbReference>
<dbReference type="GO" id="GO:0051539">
    <property type="term" value="F:4 iron, 4 sulfur cluster binding"/>
    <property type="evidence" value="ECO:0007669"/>
    <property type="project" value="UniProtKB-KW"/>
</dbReference>
<evidence type="ECO:0000256" key="4">
    <source>
        <dbReference type="ARBA" id="ARBA00022485"/>
    </source>
</evidence>
<keyword evidence="6" id="KW-0408">Iron</keyword>
<dbReference type="PROSITE" id="PS51379">
    <property type="entry name" value="4FE4S_FER_2"/>
    <property type="match status" value="2"/>
</dbReference>
<dbReference type="PANTHER" id="PTHR24960:SF79">
    <property type="entry name" value="PHOTOSYSTEM I IRON-SULFUR CENTER"/>
    <property type="match status" value="1"/>
</dbReference>
<reference evidence="9 10" key="1">
    <citation type="journal article" date="2019" name="Front. Microbiol.">
        <title>Thermoanaerosceptrum fracticalcis gen. nov. sp. nov., a Novel Fumarate-Fermenting Microorganism From a Deep Fractured Carbonate Aquifer of the US Great Basin.</title>
        <authorList>
            <person name="Hamilton-Brehm S.D."/>
            <person name="Stewart L.E."/>
            <person name="Zavarin M."/>
            <person name="Caldwell M."/>
            <person name="Lawson P.A."/>
            <person name="Onstott T.C."/>
            <person name="Grzymski J."/>
            <person name="Neveux I."/>
            <person name="Lollar B.S."/>
            <person name="Russell C.E."/>
            <person name="Moser D.P."/>
        </authorList>
    </citation>
    <scope>NUCLEOTIDE SEQUENCE [LARGE SCALE GENOMIC DNA]</scope>
    <source>
        <strain evidence="9 10">DRI-13</strain>
    </source>
</reference>
<dbReference type="AlphaFoldDB" id="A0A7G6E2M9"/>